<accession>A0A8D8UYT3</accession>
<proteinExistence type="predicted"/>
<sequence length="105" mass="11965">MPGSKPSFLNEKIGKKFKIGKVVKFKKKKLALCANFVQKPIFIIIKNYLYFLRTAQKNRVANRHSIPMFFHLEIFNLPIFGGGESAKNIHSCVSLDEMEGGFQDS</sequence>
<evidence type="ECO:0000313" key="1">
    <source>
        <dbReference type="EMBL" id="CAG6714668.1"/>
    </source>
</evidence>
<reference evidence="1" key="1">
    <citation type="submission" date="2021-05" db="EMBL/GenBank/DDBJ databases">
        <authorList>
            <person name="Alioto T."/>
            <person name="Alioto T."/>
            <person name="Gomez Garrido J."/>
        </authorList>
    </citation>
    <scope>NUCLEOTIDE SEQUENCE</scope>
</reference>
<name>A0A8D8UYT3_9HEMI</name>
<protein>
    <submittedName>
        <fullName evidence="1">Uncharacterized protein</fullName>
    </submittedName>
</protein>
<organism evidence="1">
    <name type="scientific">Cacopsylla melanoneura</name>
    <dbReference type="NCBI Taxonomy" id="428564"/>
    <lineage>
        <taxon>Eukaryota</taxon>
        <taxon>Metazoa</taxon>
        <taxon>Ecdysozoa</taxon>
        <taxon>Arthropoda</taxon>
        <taxon>Hexapoda</taxon>
        <taxon>Insecta</taxon>
        <taxon>Pterygota</taxon>
        <taxon>Neoptera</taxon>
        <taxon>Paraneoptera</taxon>
        <taxon>Hemiptera</taxon>
        <taxon>Sternorrhyncha</taxon>
        <taxon>Psylloidea</taxon>
        <taxon>Psyllidae</taxon>
        <taxon>Psyllinae</taxon>
        <taxon>Cacopsylla</taxon>
    </lineage>
</organism>
<dbReference type="AlphaFoldDB" id="A0A8D8UYT3"/>
<dbReference type="EMBL" id="HBUF01352074">
    <property type="protein sequence ID" value="CAG6714668.1"/>
    <property type="molecule type" value="Transcribed_RNA"/>
</dbReference>